<reference evidence="1 2" key="1">
    <citation type="submission" date="2023-02" db="EMBL/GenBank/DDBJ databases">
        <title>Genome sequencing required for Actinomycetospora new species description.</title>
        <authorList>
            <person name="Saimee Y."/>
            <person name="Duangmal K."/>
        </authorList>
    </citation>
    <scope>NUCLEOTIDE SEQUENCE [LARGE SCALE GENOMIC DNA]</scope>
    <source>
        <strain evidence="1 2">DW7H6</strain>
    </source>
</reference>
<gene>
    <name evidence="1" type="ORF">PGB27_22425</name>
</gene>
<comment type="caution">
    <text evidence="1">The sequence shown here is derived from an EMBL/GenBank/DDBJ whole genome shotgun (WGS) entry which is preliminary data.</text>
</comment>
<accession>A0ABT5SZ28</accession>
<protein>
    <submittedName>
        <fullName evidence="1">Uncharacterized protein</fullName>
    </submittedName>
</protein>
<keyword evidence="2" id="KW-1185">Reference proteome</keyword>
<sequence>MAAAEVAGRILGVDVERAADSHEMSLVYPDGHRAAFEVAALGEGEELVLGHPPGDTDMHWTAPACWWWQVGVNDVRRLRRVREIFPVVARVCEAHGVPSPRHLPAPLISAVPDLHWLVHTDPAQLLGHPDSRDHPATVTLRPGSAADQAMSSVVPALRDALAGGPAARALRAVQRRRAAGECQLYLTVGCTGLAPEAFESLVRADGVPPVPPPDGYRLSHLWLAPILGHAVFLWTHDRGWSRHGPAVPTPG</sequence>
<name>A0ABT5SZ28_9PSEU</name>
<organism evidence="1 2">
    <name type="scientific">Actinomycetospora lemnae</name>
    <dbReference type="NCBI Taxonomy" id="3019891"/>
    <lineage>
        <taxon>Bacteria</taxon>
        <taxon>Bacillati</taxon>
        <taxon>Actinomycetota</taxon>
        <taxon>Actinomycetes</taxon>
        <taxon>Pseudonocardiales</taxon>
        <taxon>Pseudonocardiaceae</taxon>
        <taxon>Actinomycetospora</taxon>
    </lineage>
</organism>
<proteinExistence type="predicted"/>
<evidence type="ECO:0000313" key="1">
    <source>
        <dbReference type="EMBL" id="MDD7968111.1"/>
    </source>
</evidence>
<dbReference type="Proteomes" id="UP001300763">
    <property type="component" value="Unassembled WGS sequence"/>
</dbReference>
<dbReference type="RefSeq" id="WP_274202640.1">
    <property type="nucleotide sequence ID" value="NZ_JAQZAO010000010.1"/>
</dbReference>
<dbReference type="EMBL" id="JAQZAO010000010">
    <property type="protein sequence ID" value="MDD7968111.1"/>
    <property type="molecule type" value="Genomic_DNA"/>
</dbReference>
<evidence type="ECO:0000313" key="2">
    <source>
        <dbReference type="Proteomes" id="UP001300763"/>
    </source>
</evidence>